<proteinExistence type="predicted"/>
<accession>A0ABV0PUL5</accession>
<reference evidence="2 3" key="1">
    <citation type="submission" date="2021-06" db="EMBL/GenBank/DDBJ databases">
        <authorList>
            <person name="Palmer J.M."/>
        </authorList>
    </citation>
    <scope>NUCLEOTIDE SEQUENCE [LARGE SCALE GENOMIC DNA]</scope>
    <source>
        <strain evidence="2 3">GA_2019</strain>
        <tissue evidence="2">Muscle</tissue>
    </source>
</reference>
<comment type="caution">
    <text evidence="2">The sequence shown here is derived from an EMBL/GenBank/DDBJ whole genome shotgun (WGS) entry which is preliminary data.</text>
</comment>
<dbReference type="Proteomes" id="UP001476798">
    <property type="component" value="Unassembled WGS sequence"/>
</dbReference>
<feature type="transmembrane region" description="Helical" evidence="1">
    <location>
        <begin position="73"/>
        <end position="94"/>
    </location>
</feature>
<keyword evidence="1" id="KW-0472">Membrane</keyword>
<keyword evidence="1" id="KW-1133">Transmembrane helix</keyword>
<gene>
    <name evidence="2" type="ORF">GOODEAATRI_001924</name>
</gene>
<protein>
    <submittedName>
        <fullName evidence="2">Uncharacterized protein</fullName>
    </submittedName>
</protein>
<evidence type="ECO:0000313" key="3">
    <source>
        <dbReference type="Proteomes" id="UP001476798"/>
    </source>
</evidence>
<name>A0ABV0PUL5_9TELE</name>
<sequence>MTGKLILTVELVEERLRMRIAVLEESVKSCELECKASRETALMAELDQERKKTASSSATLDSLKVVERQIQTILTSVLVRFILKVGFFFVRIWHLSYFSYVFSLISTNECQTE</sequence>
<evidence type="ECO:0000256" key="1">
    <source>
        <dbReference type="SAM" id="Phobius"/>
    </source>
</evidence>
<keyword evidence="1" id="KW-0812">Transmembrane</keyword>
<organism evidence="2 3">
    <name type="scientific">Goodea atripinnis</name>
    <dbReference type="NCBI Taxonomy" id="208336"/>
    <lineage>
        <taxon>Eukaryota</taxon>
        <taxon>Metazoa</taxon>
        <taxon>Chordata</taxon>
        <taxon>Craniata</taxon>
        <taxon>Vertebrata</taxon>
        <taxon>Euteleostomi</taxon>
        <taxon>Actinopterygii</taxon>
        <taxon>Neopterygii</taxon>
        <taxon>Teleostei</taxon>
        <taxon>Neoteleostei</taxon>
        <taxon>Acanthomorphata</taxon>
        <taxon>Ovalentaria</taxon>
        <taxon>Atherinomorphae</taxon>
        <taxon>Cyprinodontiformes</taxon>
        <taxon>Goodeidae</taxon>
        <taxon>Goodea</taxon>
    </lineage>
</organism>
<dbReference type="EMBL" id="JAHRIO010090024">
    <property type="protein sequence ID" value="MEQ2187179.1"/>
    <property type="molecule type" value="Genomic_DNA"/>
</dbReference>
<keyword evidence="3" id="KW-1185">Reference proteome</keyword>
<evidence type="ECO:0000313" key="2">
    <source>
        <dbReference type="EMBL" id="MEQ2187179.1"/>
    </source>
</evidence>